<dbReference type="Proteomes" id="UP000436694">
    <property type="component" value="Unassembled WGS sequence"/>
</dbReference>
<evidence type="ECO:0000313" key="2">
    <source>
        <dbReference type="EMBL" id="MQY43471.1"/>
    </source>
</evidence>
<dbReference type="InterPro" id="IPR009506">
    <property type="entry name" value="YjiS-like"/>
</dbReference>
<gene>
    <name evidence="2" type="ORF">GG681_12535</name>
</gene>
<dbReference type="EMBL" id="WIXK01000006">
    <property type="protein sequence ID" value="MQY43471.1"/>
    <property type="molecule type" value="Genomic_DNA"/>
</dbReference>
<reference evidence="2 3" key="1">
    <citation type="submission" date="2019-10" db="EMBL/GenBank/DDBJ databases">
        <title>Epibacterium sp. nov., isolated from seawater.</title>
        <authorList>
            <person name="Zhang X."/>
            <person name="Li N."/>
        </authorList>
    </citation>
    <scope>NUCLEOTIDE SEQUENCE [LARGE SCALE GENOMIC DNA]</scope>
    <source>
        <strain evidence="2 3">SM1969</strain>
    </source>
</reference>
<comment type="caution">
    <text evidence="2">The sequence shown here is derived from an EMBL/GenBank/DDBJ whole genome shotgun (WGS) entry which is preliminary data.</text>
</comment>
<accession>A0A844AZY7</accession>
<dbReference type="Pfam" id="PF06568">
    <property type="entry name" value="YjiS-like"/>
    <property type="match status" value="1"/>
</dbReference>
<evidence type="ECO:0000313" key="3">
    <source>
        <dbReference type="Proteomes" id="UP000436694"/>
    </source>
</evidence>
<evidence type="ECO:0000259" key="1">
    <source>
        <dbReference type="Pfam" id="PF06568"/>
    </source>
</evidence>
<keyword evidence="3" id="KW-1185">Reference proteome</keyword>
<proteinExistence type="predicted"/>
<sequence>MATAVLNTTSSPLVSLSAVWDALKQRRELAREYRVTFQELDQLSDRELSDIGVARWEIPTLVTKHVYGR</sequence>
<protein>
    <submittedName>
        <fullName evidence="2">DUF1127 domain-containing protein</fullName>
    </submittedName>
</protein>
<name>A0A844AZY7_9RHOB</name>
<organism evidence="2 3">
    <name type="scientific">Tritonibacter aquimaris</name>
    <dbReference type="NCBI Taxonomy" id="2663379"/>
    <lineage>
        <taxon>Bacteria</taxon>
        <taxon>Pseudomonadati</taxon>
        <taxon>Pseudomonadota</taxon>
        <taxon>Alphaproteobacteria</taxon>
        <taxon>Rhodobacterales</taxon>
        <taxon>Paracoccaceae</taxon>
        <taxon>Tritonibacter</taxon>
    </lineage>
</organism>
<dbReference type="AlphaFoldDB" id="A0A844AZY7"/>
<feature type="domain" description="YjiS-like" evidence="1">
    <location>
        <begin position="25"/>
        <end position="58"/>
    </location>
</feature>
<dbReference type="RefSeq" id="WP_153548373.1">
    <property type="nucleotide sequence ID" value="NZ_WIXK01000006.1"/>
</dbReference>